<accession>A0AAV6HR58</accession>
<name>A0AAV6HR58_9ERIC</name>
<protein>
    <submittedName>
        <fullName evidence="1">Uncharacterized protein</fullName>
    </submittedName>
</protein>
<dbReference type="AlphaFoldDB" id="A0AAV6HR58"/>
<organism evidence="1 2">
    <name type="scientific">Rhododendron griersonianum</name>
    <dbReference type="NCBI Taxonomy" id="479676"/>
    <lineage>
        <taxon>Eukaryota</taxon>
        <taxon>Viridiplantae</taxon>
        <taxon>Streptophyta</taxon>
        <taxon>Embryophyta</taxon>
        <taxon>Tracheophyta</taxon>
        <taxon>Spermatophyta</taxon>
        <taxon>Magnoliopsida</taxon>
        <taxon>eudicotyledons</taxon>
        <taxon>Gunneridae</taxon>
        <taxon>Pentapetalae</taxon>
        <taxon>asterids</taxon>
        <taxon>Ericales</taxon>
        <taxon>Ericaceae</taxon>
        <taxon>Ericoideae</taxon>
        <taxon>Rhodoreae</taxon>
        <taxon>Rhododendron</taxon>
    </lineage>
</organism>
<evidence type="ECO:0000313" key="1">
    <source>
        <dbReference type="EMBL" id="KAG5516333.1"/>
    </source>
</evidence>
<evidence type="ECO:0000313" key="2">
    <source>
        <dbReference type="Proteomes" id="UP000823749"/>
    </source>
</evidence>
<gene>
    <name evidence="1" type="ORF">RHGRI_037149</name>
</gene>
<dbReference type="Proteomes" id="UP000823749">
    <property type="component" value="Chromosome 13"/>
</dbReference>
<reference evidence="1 2" key="1">
    <citation type="submission" date="2020-08" db="EMBL/GenBank/DDBJ databases">
        <title>Plant Genome Project.</title>
        <authorList>
            <person name="Zhang R.-G."/>
        </authorList>
    </citation>
    <scope>NUCLEOTIDE SEQUENCE [LARGE SCALE GENOMIC DNA]</scope>
    <source>
        <strain evidence="1">WSP0</strain>
        <tissue evidence="1">Leaf</tissue>
    </source>
</reference>
<dbReference type="EMBL" id="JACTNZ010000013">
    <property type="protein sequence ID" value="KAG5516333.1"/>
    <property type="molecule type" value="Genomic_DNA"/>
</dbReference>
<proteinExistence type="predicted"/>
<keyword evidence="2" id="KW-1185">Reference proteome</keyword>
<comment type="caution">
    <text evidence="1">The sequence shown here is derived from an EMBL/GenBank/DDBJ whole genome shotgun (WGS) entry which is preliminary data.</text>
</comment>
<sequence length="156" mass="17753">MLLFFLVTVLPIEKPKPPSLVGLCLRVVGKHFEDIIEDLGDIASNFPANIKVKLFRPLDIEWKLYHQPFWVLCLIGASSYSRIFSSKHEDVWNDSRNKSNTKISTTTTTRAMKLDDPNVKEVDPKTWVVSGFAVRAIIFSSSDEIANRFLILKLDS</sequence>